<keyword evidence="3" id="KW-1185">Reference proteome</keyword>
<accession>A0A7X2J153</accession>
<evidence type="ECO:0000256" key="1">
    <source>
        <dbReference type="SAM" id="Coils"/>
    </source>
</evidence>
<dbReference type="RefSeq" id="WP_154308991.1">
    <property type="nucleotide sequence ID" value="NZ_WKKI01000037.1"/>
</dbReference>
<name>A0A7X2J153_9BACI</name>
<evidence type="ECO:0008006" key="4">
    <source>
        <dbReference type="Google" id="ProtNLM"/>
    </source>
</evidence>
<feature type="coiled-coil region" evidence="1">
    <location>
        <begin position="44"/>
        <end position="78"/>
    </location>
</feature>
<dbReference type="InterPro" id="IPR058600">
    <property type="entry name" value="YhjD-like"/>
</dbReference>
<comment type="caution">
    <text evidence="2">The sequence shown here is derived from an EMBL/GenBank/DDBJ whole genome shotgun (WGS) entry which is preliminary data.</text>
</comment>
<keyword evidence="1" id="KW-0175">Coiled coil</keyword>
<dbReference type="EMBL" id="WKKI01000037">
    <property type="protein sequence ID" value="MRX73531.1"/>
    <property type="molecule type" value="Genomic_DNA"/>
</dbReference>
<dbReference type="Pfam" id="PF26325">
    <property type="entry name" value="YhjD"/>
    <property type="match status" value="1"/>
</dbReference>
<evidence type="ECO:0000313" key="2">
    <source>
        <dbReference type="EMBL" id="MRX73531.1"/>
    </source>
</evidence>
<evidence type="ECO:0000313" key="3">
    <source>
        <dbReference type="Proteomes" id="UP000448867"/>
    </source>
</evidence>
<sequence length="120" mass="14428">MTRIPGDIRDIIEMGIYLPMTITVLNRDLEVISKSPFKLKQPYLSLVENSLKQAQRDLSEVRQKLRKEHIKISELKRDEAFTLYSFHYKGYEEQHNYFNPRIRNKVSELLEDYLLQKRNI</sequence>
<dbReference type="Proteomes" id="UP000448867">
    <property type="component" value="Unassembled WGS sequence"/>
</dbReference>
<dbReference type="AlphaFoldDB" id="A0A7X2J153"/>
<dbReference type="OrthoDB" id="2988956at2"/>
<reference evidence="2 3" key="1">
    <citation type="submission" date="2019-11" db="EMBL/GenBank/DDBJ databases">
        <title>Bacillus lacus genome.</title>
        <authorList>
            <person name="Allen C.J."/>
            <person name="Newman J.D."/>
        </authorList>
    </citation>
    <scope>NUCLEOTIDE SEQUENCE [LARGE SCALE GENOMIC DNA]</scope>
    <source>
        <strain evidence="2 3">KCTC 33946</strain>
    </source>
</reference>
<protein>
    <recommendedName>
        <fullName evidence="4">YhjD</fullName>
    </recommendedName>
</protein>
<gene>
    <name evidence="2" type="ORF">GJU40_15410</name>
</gene>
<organism evidence="2 3">
    <name type="scientific">Metabacillus lacus</name>
    <dbReference type="NCBI Taxonomy" id="1983721"/>
    <lineage>
        <taxon>Bacteria</taxon>
        <taxon>Bacillati</taxon>
        <taxon>Bacillota</taxon>
        <taxon>Bacilli</taxon>
        <taxon>Bacillales</taxon>
        <taxon>Bacillaceae</taxon>
        <taxon>Metabacillus</taxon>
    </lineage>
</organism>
<proteinExistence type="predicted"/>